<feature type="non-terminal residue" evidence="2">
    <location>
        <position position="1"/>
    </location>
</feature>
<dbReference type="InterPro" id="IPR027417">
    <property type="entry name" value="P-loop_NTPase"/>
</dbReference>
<comment type="caution">
    <text evidence="2">The sequence shown here is derived from an EMBL/GenBank/DDBJ whole genome shotgun (WGS) entry which is preliminary data.</text>
</comment>
<proteinExistence type="predicted"/>
<accession>T0ZKY8</accession>
<dbReference type="Pfam" id="PF22688">
    <property type="entry name" value="Hda_lid"/>
    <property type="match status" value="1"/>
</dbReference>
<feature type="domain" description="Hda lid" evidence="1">
    <location>
        <begin position="73"/>
        <end position="135"/>
    </location>
</feature>
<evidence type="ECO:0000259" key="1">
    <source>
        <dbReference type="Pfam" id="PF22688"/>
    </source>
</evidence>
<dbReference type="AlphaFoldDB" id="T0ZKY8"/>
<dbReference type="EMBL" id="AUZY01012302">
    <property type="protein sequence ID" value="EQD30490.1"/>
    <property type="molecule type" value="Genomic_DNA"/>
</dbReference>
<keyword evidence="2" id="KW-0648">Protein biosynthesis</keyword>
<reference evidence="2" key="2">
    <citation type="journal article" date="2014" name="ISME J.">
        <title>Microbial stratification in low pH oxic and suboxic macroscopic growths along an acid mine drainage.</title>
        <authorList>
            <person name="Mendez-Garcia C."/>
            <person name="Mesa V."/>
            <person name="Sprenger R.R."/>
            <person name="Richter M."/>
            <person name="Diez M.S."/>
            <person name="Solano J."/>
            <person name="Bargiela R."/>
            <person name="Golyshina O.V."/>
            <person name="Manteca A."/>
            <person name="Ramos J.L."/>
            <person name="Gallego J.R."/>
            <person name="Llorente I."/>
            <person name="Martins Dos Santos V.A."/>
            <person name="Jensen O.N."/>
            <person name="Pelaez A.I."/>
            <person name="Sanchez J."/>
            <person name="Ferrer M."/>
        </authorList>
    </citation>
    <scope>NUCLEOTIDE SEQUENCE</scope>
</reference>
<sequence length="141" mass="15916">LECLAIDDVDTVIGRAEWERALFTLVREFAERDRALVLASGAPPALACWALPDLGSRCAAAAVFQLRVLDEPEQREALRLRARLRGLDLPPDTARWLQRRFPRDMGTLYQLLDTLDEAALAAQRRLTVPFIREVLARVAPR</sequence>
<dbReference type="GO" id="GO:0032297">
    <property type="term" value="P:negative regulation of DNA-templated DNA replication initiation"/>
    <property type="evidence" value="ECO:0007669"/>
    <property type="project" value="TreeGrafter"/>
</dbReference>
<dbReference type="InterPro" id="IPR055199">
    <property type="entry name" value="Hda_lid"/>
</dbReference>
<dbReference type="SUPFAM" id="SSF52540">
    <property type="entry name" value="P-loop containing nucleoside triphosphate hydrolases"/>
    <property type="match status" value="1"/>
</dbReference>
<evidence type="ECO:0000313" key="2">
    <source>
        <dbReference type="EMBL" id="EQD30490.1"/>
    </source>
</evidence>
<organism evidence="2">
    <name type="scientific">mine drainage metagenome</name>
    <dbReference type="NCBI Taxonomy" id="410659"/>
    <lineage>
        <taxon>unclassified sequences</taxon>
        <taxon>metagenomes</taxon>
        <taxon>ecological metagenomes</taxon>
    </lineage>
</organism>
<dbReference type="Gene3D" id="3.40.50.300">
    <property type="entry name" value="P-loop containing nucleotide triphosphate hydrolases"/>
    <property type="match status" value="1"/>
</dbReference>
<name>T0ZKY8_9ZZZZ</name>
<dbReference type="GO" id="GO:0003743">
    <property type="term" value="F:translation initiation factor activity"/>
    <property type="evidence" value="ECO:0007669"/>
    <property type="project" value="UniProtKB-KW"/>
</dbReference>
<gene>
    <name evidence="2" type="ORF">B1B_18372</name>
</gene>
<dbReference type="PANTHER" id="PTHR30050:SF5">
    <property type="entry name" value="DNAA REGULATORY INACTIVATOR HDA"/>
    <property type="match status" value="1"/>
</dbReference>
<keyword evidence="2" id="KW-0396">Initiation factor</keyword>
<reference evidence="2" key="1">
    <citation type="submission" date="2013-08" db="EMBL/GenBank/DDBJ databases">
        <authorList>
            <person name="Mendez C."/>
            <person name="Richter M."/>
            <person name="Ferrer M."/>
            <person name="Sanchez J."/>
        </authorList>
    </citation>
    <scope>NUCLEOTIDE SEQUENCE</scope>
</reference>
<protein>
    <submittedName>
        <fullName evidence="2">DNA replication initiation factor</fullName>
    </submittedName>
</protein>
<dbReference type="GO" id="GO:0006270">
    <property type="term" value="P:DNA replication initiation"/>
    <property type="evidence" value="ECO:0007669"/>
    <property type="project" value="TreeGrafter"/>
</dbReference>
<dbReference type="PANTHER" id="PTHR30050">
    <property type="entry name" value="CHROMOSOMAL REPLICATION INITIATOR PROTEIN DNAA"/>
    <property type="match status" value="1"/>
</dbReference>
<dbReference type="Gene3D" id="1.10.8.60">
    <property type="match status" value="1"/>
</dbReference>